<accession>A0A9P6KX98</accession>
<organism evidence="2 3">
    <name type="scientific">Paraphaeosphaeria minitans</name>
    <dbReference type="NCBI Taxonomy" id="565426"/>
    <lineage>
        <taxon>Eukaryota</taxon>
        <taxon>Fungi</taxon>
        <taxon>Dikarya</taxon>
        <taxon>Ascomycota</taxon>
        <taxon>Pezizomycotina</taxon>
        <taxon>Dothideomycetes</taxon>
        <taxon>Pleosporomycetidae</taxon>
        <taxon>Pleosporales</taxon>
        <taxon>Massarineae</taxon>
        <taxon>Didymosphaeriaceae</taxon>
        <taxon>Paraphaeosphaeria</taxon>
    </lineage>
</organism>
<feature type="compositionally biased region" description="Low complexity" evidence="1">
    <location>
        <begin position="76"/>
        <end position="90"/>
    </location>
</feature>
<dbReference type="EMBL" id="WJXW01000001">
    <property type="protein sequence ID" value="KAF9741941.1"/>
    <property type="molecule type" value="Genomic_DNA"/>
</dbReference>
<dbReference type="OrthoDB" id="4159136at2759"/>
<name>A0A9P6KX98_9PLEO</name>
<dbReference type="Pfam" id="PF12223">
    <property type="entry name" value="DUF3602"/>
    <property type="match status" value="1"/>
</dbReference>
<dbReference type="InterPro" id="IPR022024">
    <property type="entry name" value="DUF3602"/>
</dbReference>
<protein>
    <submittedName>
        <fullName evidence="2">Uncharacterized protein</fullName>
    </submittedName>
</protein>
<evidence type="ECO:0000256" key="1">
    <source>
        <dbReference type="SAM" id="MobiDB-lite"/>
    </source>
</evidence>
<dbReference type="PANTHER" id="PTHR34693">
    <property type="entry name" value="PROTEIN PAR32"/>
    <property type="match status" value="1"/>
</dbReference>
<proteinExistence type="predicted"/>
<feature type="compositionally biased region" description="Basic and acidic residues" evidence="1">
    <location>
        <begin position="130"/>
        <end position="139"/>
    </location>
</feature>
<reference evidence="2" key="1">
    <citation type="journal article" date="2020" name="Mol. Plant Microbe Interact.">
        <title>Genome Sequence of the Biocontrol Agent Coniothyrium minitans strain Conio (IMI 134523).</title>
        <authorList>
            <person name="Patel D."/>
            <person name="Shittu T.A."/>
            <person name="Baroncelli R."/>
            <person name="Muthumeenakshi S."/>
            <person name="Osborne T.H."/>
            <person name="Janganan T.K."/>
            <person name="Sreenivasaprasad S."/>
        </authorList>
    </citation>
    <scope>NUCLEOTIDE SEQUENCE</scope>
    <source>
        <strain evidence="2">Conio</strain>
    </source>
</reference>
<sequence>MSGRGGAGNTTRAQEQSKKVDPPLTPKQDVEAQRTPTTTSPPPTSARSSAAQPYAHTGRGGAGNWYEPSKLAKDGTFSSPSSADATAPPTNNARPNVSMPWHPDGQDMPVGRAGRGGAGNFVWRDEDEEERRRVEEERRKGKVSQSVERDVEAGLAKPPGVVFGGVKAGRGW</sequence>
<dbReference type="PANTHER" id="PTHR34693:SF5">
    <property type="match status" value="1"/>
</dbReference>
<evidence type="ECO:0000313" key="2">
    <source>
        <dbReference type="EMBL" id="KAF9741941.1"/>
    </source>
</evidence>
<keyword evidence="3" id="KW-1185">Reference proteome</keyword>
<feature type="region of interest" description="Disordered" evidence="1">
    <location>
        <begin position="1"/>
        <end position="152"/>
    </location>
</feature>
<comment type="caution">
    <text evidence="2">The sequence shown here is derived from an EMBL/GenBank/DDBJ whole genome shotgun (WGS) entry which is preliminary data.</text>
</comment>
<dbReference type="Proteomes" id="UP000756921">
    <property type="component" value="Unassembled WGS sequence"/>
</dbReference>
<evidence type="ECO:0000313" key="3">
    <source>
        <dbReference type="Proteomes" id="UP000756921"/>
    </source>
</evidence>
<gene>
    <name evidence="2" type="ORF">PMIN01_01480</name>
</gene>
<dbReference type="AlphaFoldDB" id="A0A9P6KX98"/>
<dbReference type="InterPro" id="IPR053203">
    <property type="entry name" value="Cisplatin_resist-associated"/>
</dbReference>